<accession>A0A0E9RJG8</accession>
<evidence type="ECO:0000313" key="1">
    <source>
        <dbReference type="EMBL" id="JAH28952.1"/>
    </source>
</evidence>
<reference evidence="1" key="2">
    <citation type="journal article" date="2015" name="Fish Shellfish Immunol.">
        <title>Early steps in the European eel (Anguilla anguilla)-Vibrio vulnificus interaction in the gills: Role of the RtxA13 toxin.</title>
        <authorList>
            <person name="Callol A."/>
            <person name="Pajuelo D."/>
            <person name="Ebbesson L."/>
            <person name="Teles M."/>
            <person name="MacKenzie S."/>
            <person name="Amaro C."/>
        </authorList>
    </citation>
    <scope>NUCLEOTIDE SEQUENCE</scope>
</reference>
<protein>
    <submittedName>
        <fullName evidence="1">Uncharacterized protein</fullName>
    </submittedName>
</protein>
<proteinExistence type="predicted"/>
<dbReference type="EMBL" id="GBXM01079625">
    <property type="protein sequence ID" value="JAH28952.1"/>
    <property type="molecule type" value="Transcribed_RNA"/>
</dbReference>
<name>A0A0E9RJG8_ANGAN</name>
<reference evidence="1" key="1">
    <citation type="submission" date="2014-11" db="EMBL/GenBank/DDBJ databases">
        <authorList>
            <person name="Amaro Gonzalez C."/>
        </authorList>
    </citation>
    <scope>NUCLEOTIDE SEQUENCE</scope>
</reference>
<organism evidence="1">
    <name type="scientific">Anguilla anguilla</name>
    <name type="common">European freshwater eel</name>
    <name type="synonym">Muraena anguilla</name>
    <dbReference type="NCBI Taxonomy" id="7936"/>
    <lineage>
        <taxon>Eukaryota</taxon>
        <taxon>Metazoa</taxon>
        <taxon>Chordata</taxon>
        <taxon>Craniata</taxon>
        <taxon>Vertebrata</taxon>
        <taxon>Euteleostomi</taxon>
        <taxon>Actinopterygii</taxon>
        <taxon>Neopterygii</taxon>
        <taxon>Teleostei</taxon>
        <taxon>Anguilliformes</taxon>
        <taxon>Anguillidae</taxon>
        <taxon>Anguilla</taxon>
    </lineage>
</organism>
<sequence>MNKEAMHLPGDWHLVTRQSMSSLMVSFLPPACFSSPTAIGCDF</sequence>
<dbReference type="AlphaFoldDB" id="A0A0E9RJG8"/>